<dbReference type="RefSeq" id="WP_089522616.1">
    <property type="nucleotide sequence ID" value="NZ_NMUQ01000001.1"/>
</dbReference>
<dbReference type="OrthoDB" id="9805754at2"/>
<feature type="binding site" evidence="3">
    <location>
        <position position="56"/>
    </location>
    <ligand>
        <name>NADPH</name>
        <dbReference type="ChEBI" id="CHEBI:57783"/>
    </ligand>
</feature>
<proteinExistence type="inferred from homology"/>
<keyword evidence="7" id="KW-1185">Reference proteome</keyword>
<dbReference type="NCBIfam" id="NF005814">
    <property type="entry name" value="PRK07680.1"/>
    <property type="match status" value="1"/>
</dbReference>
<dbReference type="SUPFAM" id="SSF48179">
    <property type="entry name" value="6-phosphogluconate dehydrogenase C-terminal domain-like"/>
    <property type="match status" value="1"/>
</dbReference>
<feature type="binding site" evidence="3">
    <location>
        <begin position="6"/>
        <end position="11"/>
    </location>
    <ligand>
        <name>NADP(+)</name>
        <dbReference type="ChEBI" id="CHEBI:58349"/>
    </ligand>
</feature>
<feature type="domain" description="Pyrroline-5-carboxylate reductase dimerisation" evidence="5">
    <location>
        <begin position="159"/>
        <end position="262"/>
    </location>
</feature>
<keyword evidence="2" id="KW-0641">Proline biosynthesis</keyword>
<dbReference type="GO" id="GO:0055129">
    <property type="term" value="P:L-proline biosynthetic process"/>
    <property type="evidence" value="ECO:0007669"/>
    <property type="project" value="UniProtKB-UniRule"/>
</dbReference>
<evidence type="ECO:0000259" key="4">
    <source>
        <dbReference type="Pfam" id="PF03807"/>
    </source>
</evidence>
<evidence type="ECO:0000256" key="2">
    <source>
        <dbReference type="HAMAP-Rule" id="MF_01925"/>
    </source>
</evidence>
<dbReference type="InterPro" id="IPR008927">
    <property type="entry name" value="6-PGluconate_DH-like_C_sf"/>
</dbReference>
<gene>
    <name evidence="2" type="primary">proC</name>
    <name evidence="6" type="ORF">CGZ75_01925</name>
</gene>
<name>A0A229P004_9BACL</name>
<dbReference type="SUPFAM" id="SSF51735">
    <property type="entry name" value="NAD(P)-binding Rossmann-fold domains"/>
    <property type="match status" value="1"/>
</dbReference>
<comment type="catalytic activity">
    <reaction evidence="2">
        <text>L-proline + NAD(+) = (S)-1-pyrroline-5-carboxylate + NADH + 2 H(+)</text>
        <dbReference type="Rhea" id="RHEA:14105"/>
        <dbReference type="ChEBI" id="CHEBI:15378"/>
        <dbReference type="ChEBI" id="CHEBI:17388"/>
        <dbReference type="ChEBI" id="CHEBI:57540"/>
        <dbReference type="ChEBI" id="CHEBI:57945"/>
        <dbReference type="ChEBI" id="CHEBI:60039"/>
        <dbReference type="EC" id="1.5.1.2"/>
    </reaction>
</comment>
<keyword evidence="2 3" id="KW-0521">NADP</keyword>
<reference evidence="6 7" key="1">
    <citation type="submission" date="2017-07" db="EMBL/GenBank/DDBJ databases">
        <title>Paenibacillus herberti R33 genome sequencing and assembly.</title>
        <authorList>
            <person name="Su W."/>
        </authorList>
    </citation>
    <scope>NUCLEOTIDE SEQUENCE [LARGE SCALE GENOMIC DNA]</scope>
    <source>
        <strain evidence="6 7">R33</strain>
    </source>
</reference>
<dbReference type="InterPro" id="IPR029036">
    <property type="entry name" value="P5CR_dimer"/>
</dbReference>
<comment type="similarity">
    <text evidence="1 2">Belongs to the pyrroline-5-carboxylate reductase family.</text>
</comment>
<dbReference type="EC" id="1.5.1.2" evidence="2"/>
<comment type="subcellular location">
    <subcellularLocation>
        <location evidence="2">Cytoplasm</location>
    </subcellularLocation>
</comment>
<dbReference type="AlphaFoldDB" id="A0A229P004"/>
<keyword evidence="2" id="KW-0963">Cytoplasm</keyword>
<evidence type="ECO:0000256" key="3">
    <source>
        <dbReference type="PIRSR" id="PIRSR000193-1"/>
    </source>
</evidence>
<dbReference type="PANTHER" id="PTHR11645:SF51">
    <property type="entry name" value="COME OPERON PROTEIN 4"/>
    <property type="match status" value="1"/>
</dbReference>
<organism evidence="6 7">
    <name type="scientific">Paenibacillus herberti</name>
    <dbReference type="NCBI Taxonomy" id="1619309"/>
    <lineage>
        <taxon>Bacteria</taxon>
        <taxon>Bacillati</taxon>
        <taxon>Bacillota</taxon>
        <taxon>Bacilli</taxon>
        <taxon>Bacillales</taxon>
        <taxon>Paenibacillaceae</taxon>
        <taxon>Paenibacillus</taxon>
    </lineage>
</organism>
<evidence type="ECO:0000256" key="1">
    <source>
        <dbReference type="ARBA" id="ARBA00005525"/>
    </source>
</evidence>
<dbReference type="InterPro" id="IPR028939">
    <property type="entry name" value="P5C_Rdtase_cat_N"/>
</dbReference>
<keyword evidence="2" id="KW-0560">Oxidoreductase</keyword>
<evidence type="ECO:0000313" key="6">
    <source>
        <dbReference type="EMBL" id="OXM15520.1"/>
    </source>
</evidence>
<dbReference type="UniPathway" id="UPA00098">
    <property type="reaction ID" value="UER00361"/>
</dbReference>
<dbReference type="PANTHER" id="PTHR11645">
    <property type="entry name" value="PYRROLINE-5-CARBOXYLATE REDUCTASE"/>
    <property type="match status" value="1"/>
</dbReference>
<evidence type="ECO:0000259" key="5">
    <source>
        <dbReference type="Pfam" id="PF14748"/>
    </source>
</evidence>
<comment type="pathway">
    <text evidence="2">Amino-acid biosynthesis; L-proline biosynthesis; L-proline from L-glutamate 5-semialdehyde: step 1/1.</text>
</comment>
<dbReference type="Gene3D" id="3.40.50.720">
    <property type="entry name" value="NAD(P)-binding Rossmann-like Domain"/>
    <property type="match status" value="1"/>
</dbReference>
<dbReference type="Pfam" id="PF14748">
    <property type="entry name" value="P5CR_dimer"/>
    <property type="match status" value="1"/>
</dbReference>
<accession>A0A229P004</accession>
<dbReference type="InterPro" id="IPR000304">
    <property type="entry name" value="Pyrroline-COOH_reductase"/>
</dbReference>
<dbReference type="PIRSF" id="PIRSF000193">
    <property type="entry name" value="Pyrrol-5-carb_rd"/>
    <property type="match status" value="1"/>
</dbReference>
<dbReference type="Gene3D" id="1.10.3730.10">
    <property type="entry name" value="ProC C-terminal domain-like"/>
    <property type="match status" value="1"/>
</dbReference>
<protein>
    <recommendedName>
        <fullName evidence="2">Pyrroline-5-carboxylate reductase</fullName>
        <shortName evidence="2">P5C reductase</shortName>
        <shortName evidence="2">P5CR</shortName>
        <ecNumber evidence="2">1.5.1.2</ecNumber>
    </recommendedName>
    <alternativeName>
        <fullName evidence="2">PCA reductase</fullName>
    </alternativeName>
</protein>
<dbReference type="InterPro" id="IPR036291">
    <property type="entry name" value="NAD(P)-bd_dom_sf"/>
</dbReference>
<dbReference type="GO" id="GO:0004735">
    <property type="term" value="F:pyrroline-5-carboxylate reductase activity"/>
    <property type="evidence" value="ECO:0007669"/>
    <property type="project" value="UniProtKB-UniRule"/>
</dbReference>
<dbReference type="EMBL" id="NMUQ01000001">
    <property type="protein sequence ID" value="OXM15520.1"/>
    <property type="molecule type" value="Genomic_DNA"/>
</dbReference>
<dbReference type="Proteomes" id="UP000215145">
    <property type="component" value="Unassembled WGS sequence"/>
</dbReference>
<feature type="domain" description="Pyrroline-5-carboxylate reductase catalytic N-terminal" evidence="4">
    <location>
        <begin position="2"/>
        <end position="97"/>
    </location>
</feature>
<keyword evidence="2" id="KW-0028">Amino-acid biosynthesis</keyword>
<comment type="caution">
    <text evidence="6">The sequence shown here is derived from an EMBL/GenBank/DDBJ whole genome shotgun (WGS) entry which is preliminary data.</text>
</comment>
<dbReference type="HAMAP" id="MF_01925">
    <property type="entry name" value="P5C_reductase"/>
    <property type="match status" value="1"/>
</dbReference>
<sequence>MKVGFIGTGSMGSLLVGAFVRSGAIEASDIVVTNRTFQKAERLAAGHPGMVAVSSNREAIQQSDCLFLCIKPGEFKSVLKELQPYAREDQIIVSITSPILISHLEDQLPCRIAKVIPSITNDVLSGVSLCMFGSRMTVADCCMLEGLLSHISEPLLIDEQYTRVVSDLSSCGPAFIAFLAQGLIDAAVEITGIDPDEAVAITSAMLLGTGKLLTEGGMTPNTLIKRVSVPGGITQQGLQVLRKETDGMFQKLIRTTHEKYREDVEKVQVDLYGEEVNGP</sequence>
<evidence type="ECO:0000313" key="7">
    <source>
        <dbReference type="Proteomes" id="UP000215145"/>
    </source>
</evidence>
<comment type="function">
    <text evidence="2">Catalyzes the reduction of 1-pyrroline-5-carboxylate (PCA) to L-proline.</text>
</comment>
<comment type="catalytic activity">
    <reaction evidence="2">
        <text>L-proline + NADP(+) = (S)-1-pyrroline-5-carboxylate + NADPH + 2 H(+)</text>
        <dbReference type="Rhea" id="RHEA:14109"/>
        <dbReference type="ChEBI" id="CHEBI:15378"/>
        <dbReference type="ChEBI" id="CHEBI:17388"/>
        <dbReference type="ChEBI" id="CHEBI:57783"/>
        <dbReference type="ChEBI" id="CHEBI:58349"/>
        <dbReference type="ChEBI" id="CHEBI:60039"/>
        <dbReference type="EC" id="1.5.1.2"/>
    </reaction>
</comment>
<dbReference type="GO" id="GO:0005737">
    <property type="term" value="C:cytoplasm"/>
    <property type="evidence" value="ECO:0007669"/>
    <property type="project" value="UniProtKB-SubCell"/>
</dbReference>
<dbReference type="Pfam" id="PF03807">
    <property type="entry name" value="F420_oxidored"/>
    <property type="match status" value="1"/>
</dbReference>